<protein>
    <submittedName>
        <fullName evidence="3">Osmotically-inducible protein OsmY</fullName>
    </submittedName>
</protein>
<dbReference type="EMBL" id="JACHGW010000002">
    <property type="protein sequence ID" value="MBB6050791.1"/>
    <property type="molecule type" value="Genomic_DNA"/>
</dbReference>
<feature type="domain" description="BON" evidence="2">
    <location>
        <begin position="4"/>
        <end position="74"/>
    </location>
</feature>
<dbReference type="PANTHER" id="PTHR34606">
    <property type="entry name" value="BON DOMAIN-CONTAINING PROTEIN"/>
    <property type="match status" value="1"/>
</dbReference>
<gene>
    <name evidence="3" type="ORF">HNQ39_002582</name>
</gene>
<dbReference type="PANTHER" id="PTHR34606:SF4">
    <property type="entry name" value="OUTER MEMBRANE LIPOPROTEIN DOLP"/>
    <property type="match status" value="1"/>
</dbReference>
<keyword evidence="4" id="KW-1185">Reference proteome</keyword>
<dbReference type="PROSITE" id="PS50914">
    <property type="entry name" value="BON"/>
    <property type="match status" value="3"/>
</dbReference>
<dbReference type="Proteomes" id="UP000520814">
    <property type="component" value="Unassembled WGS sequence"/>
</dbReference>
<organism evidence="3 4">
    <name type="scientific">Armatimonas rosea</name>
    <dbReference type="NCBI Taxonomy" id="685828"/>
    <lineage>
        <taxon>Bacteria</taxon>
        <taxon>Bacillati</taxon>
        <taxon>Armatimonadota</taxon>
        <taxon>Armatimonadia</taxon>
        <taxon>Armatimonadales</taxon>
        <taxon>Armatimonadaceae</taxon>
        <taxon>Armatimonas</taxon>
    </lineage>
</organism>
<dbReference type="Pfam" id="PF04972">
    <property type="entry name" value="BON"/>
    <property type="match status" value="3"/>
</dbReference>
<dbReference type="SMART" id="SM00749">
    <property type="entry name" value="BON"/>
    <property type="match status" value="3"/>
</dbReference>
<comment type="caution">
    <text evidence="3">The sequence shown here is derived from an EMBL/GenBank/DDBJ whole genome shotgun (WGS) entry which is preliminary data.</text>
</comment>
<reference evidence="3 4" key="1">
    <citation type="submission" date="2020-08" db="EMBL/GenBank/DDBJ databases">
        <title>Genomic Encyclopedia of Type Strains, Phase IV (KMG-IV): sequencing the most valuable type-strain genomes for metagenomic binning, comparative biology and taxonomic classification.</title>
        <authorList>
            <person name="Goeker M."/>
        </authorList>
    </citation>
    <scope>NUCLEOTIDE SEQUENCE [LARGE SCALE GENOMIC DNA]</scope>
    <source>
        <strain evidence="3 4">DSM 23562</strain>
    </source>
</reference>
<dbReference type="InterPro" id="IPR014004">
    <property type="entry name" value="Transpt-assoc_nodulatn_dom_bac"/>
</dbReference>
<evidence type="ECO:0000313" key="4">
    <source>
        <dbReference type="Proteomes" id="UP000520814"/>
    </source>
</evidence>
<keyword evidence="1" id="KW-0732">Signal</keyword>
<feature type="domain" description="BON" evidence="2">
    <location>
        <begin position="79"/>
        <end position="147"/>
    </location>
</feature>
<proteinExistence type="predicted"/>
<sequence length="218" mass="23258">MTKTDLQVQQDVMAELNWEPSVNATHIGVEVAGGVVTLAGHVGSYTEKWDAERAAQRVSGVKALAVEMDVKLAGSSKRSDTEIARSAGNVLEWTTYLPKDSVKVMVENGWITLTGELEWEYQGKAALSAVRSLMGVTGVSDQLSIKQSVSVDSVKTDIEAALKRRAVSDASKIFVEVSGAKVTLRGTVQSWAAHELALSSAWGTAGVHNVVDNIAVAY</sequence>
<dbReference type="RefSeq" id="WP_184196394.1">
    <property type="nucleotide sequence ID" value="NZ_JACHGW010000002.1"/>
</dbReference>
<name>A0A7W9W729_ARMRO</name>
<dbReference type="InterPro" id="IPR051686">
    <property type="entry name" value="Lipoprotein_DolP"/>
</dbReference>
<accession>A0A7W9W729</accession>
<dbReference type="InterPro" id="IPR007055">
    <property type="entry name" value="BON_dom"/>
</dbReference>
<feature type="domain" description="BON" evidence="2">
    <location>
        <begin position="150"/>
        <end position="218"/>
    </location>
</feature>
<evidence type="ECO:0000259" key="2">
    <source>
        <dbReference type="PROSITE" id="PS50914"/>
    </source>
</evidence>
<evidence type="ECO:0000313" key="3">
    <source>
        <dbReference type="EMBL" id="MBB6050791.1"/>
    </source>
</evidence>
<dbReference type="AlphaFoldDB" id="A0A7W9W729"/>
<dbReference type="Gene3D" id="3.30.1340.30">
    <property type="match status" value="3"/>
</dbReference>
<evidence type="ECO:0000256" key="1">
    <source>
        <dbReference type="ARBA" id="ARBA00022729"/>
    </source>
</evidence>